<evidence type="ECO:0000313" key="11">
    <source>
        <dbReference type="EMBL" id="RDE49085.1"/>
    </source>
</evidence>
<dbReference type="GO" id="GO:0003887">
    <property type="term" value="F:DNA-directed DNA polymerase activity"/>
    <property type="evidence" value="ECO:0007669"/>
    <property type="project" value="UniProtKB-UniRule"/>
</dbReference>
<dbReference type="NCBIfam" id="TIGR00594">
    <property type="entry name" value="polc"/>
    <property type="match status" value="1"/>
</dbReference>
<evidence type="ECO:0000256" key="4">
    <source>
        <dbReference type="ARBA" id="ARBA00022705"/>
    </source>
</evidence>
<keyword evidence="5 9" id="KW-0227">DNA damage</keyword>
<keyword evidence="4 9" id="KW-0235">DNA replication</keyword>
<keyword evidence="1 9" id="KW-0963">Cytoplasm</keyword>
<keyword evidence="2 9" id="KW-0808">Transferase</keyword>
<dbReference type="InterPro" id="IPR029460">
    <property type="entry name" value="DNAPol_HHH"/>
</dbReference>
<evidence type="ECO:0000256" key="5">
    <source>
        <dbReference type="ARBA" id="ARBA00022763"/>
    </source>
</evidence>
<protein>
    <recommendedName>
        <fullName evidence="9">Error-prone DNA polymerase</fullName>
        <ecNumber evidence="9">2.7.7.7</ecNumber>
    </recommendedName>
</protein>
<dbReference type="AlphaFoldDB" id="A0A369XI37"/>
<keyword evidence="6 9" id="KW-0239">DNA-directed DNA polymerase</keyword>
<dbReference type="EC" id="2.7.7.7" evidence="9"/>
<dbReference type="PANTHER" id="PTHR32294:SF4">
    <property type="entry name" value="ERROR-PRONE DNA POLYMERASE"/>
    <property type="match status" value="1"/>
</dbReference>
<dbReference type="PANTHER" id="PTHR32294">
    <property type="entry name" value="DNA POLYMERASE III SUBUNIT ALPHA"/>
    <property type="match status" value="1"/>
</dbReference>
<dbReference type="CDD" id="cd07434">
    <property type="entry name" value="PHP_PolIIIA_DnaE2"/>
    <property type="match status" value="1"/>
</dbReference>
<dbReference type="HAMAP" id="MF_01902">
    <property type="entry name" value="DNApol_error_prone"/>
    <property type="match status" value="1"/>
</dbReference>
<dbReference type="CDD" id="cd04485">
    <property type="entry name" value="DnaE_OBF"/>
    <property type="match status" value="1"/>
</dbReference>
<dbReference type="Pfam" id="PF14579">
    <property type="entry name" value="HHH_6"/>
    <property type="match status" value="1"/>
</dbReference>
<comment type="caution">
    <text evidence="11">The sequence shown here is derived from an EMBL/GenBank/DDBJ whole genome shotgun (WGS) entry which is preliminary data.</text>
</comment>
<dbReference type="Pfam" id="PF02811">
    <property type="entry name" value="PHP"/>
    <property type="match status" value="1"/>
</dbReference>
<evidence type="ECO:0000256" key="3">
    <source>
        <dbReference type="ARBA" id="ARBA00022695"/>
    </source>
</evidence>
<feature type="domain" description="Polymerase/histidinol phosphatase N-terminal" evidence="10">
    <location>
        <begin position="9"/>
        <end position="76"/>
    </location>
</feature>
<accession>A0A369XI37</accession>
<dbReference type="InterPro" id="IPR004805">
    <property type="entry name" value="DnaE2/DnaE/PolC"/>
</dbReference>
<dbReference type="Proteomes" id="UP000253831">
    <property type="component" value="Unassembled WGS sequence"/>
</dbReference>
<comment type="catalytic activity">
    <reaction evidence="8 9">
        <text>DNA(n) + a 2'-deoxyribonucleoside 5'-triphosphate = DNA(n+1) + diphosphate</text>
        <dbReference type="Rhea" id="RHEA:22508"/>
        <dbReference type="Rhea" id="RHEA-COMP:17339"/>
        <dbReference type="Rhea" id="RHEA-COMP:17340"/>
        <dbReference type="ChEBI" id="CHEBI:33019"/>
        <dbReference type="ChEBI" id="CHEBI:61560"/>
        <dbReference type="ChEBI" id="CHEBI:173112"/>
        <dbReference type="EC" id="2.7.7.7"/>
    </reaction>
</comment>
<comment type="subcellular location">
    <subcellularLocation>
        <location evidence="9">Cytoplasm</location>
    </subcellularLocation>
</comment>
<organism evidence="11 12">
    <name type="scientific">Candidatus Accumulibacter meliphilus</name>
    <dbReference type="NCBI Taxonomy" id="2211374"/>
    <lineage>
        <taxon>Bacteria</taxon>
        <taxon>Pseudomonadati</taxon>
        <taxon>Pseudomonadota</taxon>
        <taxon>Betaproteobacteria</taxon>
        <taxon>Candidatus Accumulibacter</taxon>
    </lineage>
</organism>
<dbReference type="SMART" id="SM00481">
    <property type="entry name" value="POLIIIAc"/>
    <property type="match status" value="1"/>
</dbReference>
<dbReference type="Gene3D" id="1.10.150.870">
    <property type="match status" value="1"/>
</dbReference>
<dbReference type="GO" id="GO:0005737">
    <property type="term" value="C:cytoplasm"/>
    <property type="evidence" value="ECO:0007669"/>
    <property type="project" value="UniProtKB-SubCell"/>
</dbReference>
<dbReference type="InterPro" id="IPR023073">
    <property type="entry name" value="DnaE2"/>
</dbReference>
<dbReference type="NCBIfam" id="NF004225">
    <property type="entry name" value="PRK05672.1"/>
    <property type="match status" value="1"/>
</dbReference>
<dbReference type="GO" id="GO:0006260">
    <property type="term" value="P:DNA replication"/>
    <property type="evidence" value="ECO:0007669"/>
    <property type="project" value="UniProtKB-KW"/>
</dbReference>
<dbReference type="InterPro" id="IPR040982">
    <property type="entry name" value="DNA_pol3_finger"/>
</dbReference>
<gene>
    <name evidence="9" type="primary">dnaE2</name>
    <name evidence="11" type="ORF">DVS81_18650</name>
</gene>
<evidence type="ECO:0000256" key="7">
    <source>
        <dbReference type="ARBA" id="ARBA00023204"/>
    </source>
</evidence>
<reference evidence="11 12" key="1">
    <citation type="submission" date="2018-05" db="EMBL/GenBank/DDBJ databases">
        <title>Integrated omic analyses show evidence that a Ca. Accumulibacter phosphatis strain performs denitrification under micro-aerobic conditions.</title>
        <authorList>
            <person name="Camejo P.Y."/>
            <person name="Katherine M.D."/>
            <person name="Daniel N.R."/>
        </authorList>
    </citation>
    <scope>NUCLEOTIDE SEQUENCE [LARGE SCALE GENOMIC DNA]</scope>
    <source>
        <strain evidence="11">UW-LDO-IC</strain>
    </source>
</reference>
<dbReference type="Gene3D" id="3.20.20.140">
    <property type="entry name" value="Metal-dependent hydrolases"/>
    <property type="match status" value="1"/>
</dbReference>
<evidence type="ECO:0000256" key="1">
    <source>
        <dbReference type="ARBA" id="ARBA00022490"/>
    </source>
</evidence>
<evidence type="ECO:0000256" key="2">
    <source>
        <dbReference type="ARBA" id="ARBA00022679"/>
    </source>
</evidence>
<dbReference type="GO" id="GO:0008408">
    <property type="term" value="F:3'-5' exonuclease activity"/>
    <property type="evidence" value="ECO:0007669"/>
    <property type="project" value="InterPro"/>
</dbReference>
<dbReference type="InterPro" id="IPR011708">
    <property type="entry name" value="DNA_pol3_alpha_NTPase_dom"/>
</dbReference>
<evidence type="ECO:0000256" key="8">
    <source>
        <dbReference type="ARBA" id="ARBA00049244"/>
    </source>
</evidence>
<dbReference type="InterPro" id="IPR004013">
    <property type="entry name" value="PHP_dom"/>
</dbReference>
<dbReference type="Pfam" id="PF07733">
    <property type="entry name" value="DNA_pol3_alpha"/>
    <property type="match status" value="1"/>
</dbReference>
<name>A0A369XI37_9PROT</name>
<dbReference type="InterPro" id="IPR003141">
    <property type="entry name" value="Pol/His_phosphatase_N"/>
</dbReference>
<evidence type="ECO:0000256" key="9">
    <source>
        <dbReference type="HAMAP-Rule" id="MF_01902"/>
    </source>
</evidence>
<evidence type="ECO:0000313" key="12">
    <source>
        <dbReference type="Proteomes" id="UP000253831"/>
    </source>
</evidence>
<keyword evidence="3 9" id="KW-0548">Nucleotidyltransferase</keyword>
<dbReference type="EMBL" id="QPGA01000059">
    <property type="protein sequence ID" value="RDE49085.1"/>
    <property type="molecule type" value="Genomic_DNA"/>
</dbReference>
<dbReference type="SUPFAM" id="SSF89550">
    <property type="entry name" value="PHP domain-like"/>
    <property type="match status" value="1"/>
</dbReference>
<evidence type="ECO:0000256" key="6">
    <source>
        <dbReference type="ARBA" id="ARBA00022932"/>
    </source>
</evidence>
<dbReference type="GO" id="GO:0006281">
    <property type="term" value="P:DNA repair"/>
    <property type="evidence" value="ECO:0007669"/>
    <property type="project" value="UniProtKB-UniRule"/>
</dbReference>
<dbReference type="InterPro" id="IPR016195">
    <property type="entry name" value="Pol/histidinol_Pase-like"/>
</dbReference>
<comment type="similarity">
    <text evidence="9">Belongs to the DNA polymerase type-C family. DnaE2 subfamily.</text>
</comment>
<proteinExistence type="inferred from homology"/>
<comment type="function">
    <text evidence="9">DNA polymerase involved in damage-induced mutagenesis and translesion synthesis (TLS). It is not the major replicative DNA polymerase.</text>
</comment>
<dbReference type="Pfam" id="PF17657">
    <property type="entry name" value="DNA_pol3_finger"/>
    <property type="match status" value="1"/>
</dbReference>
<sequence length="1043" mass="113833">MSTALPPYVELHCCSNFSFLRGASHPEELVEQAQELGYSALAITDEASLAGVVRAHRAASARGLQLIIGAEFRLGSEPGKGLRLVLLAQNRAGYGNLSALITLARRRSLKGQYRLYRGDLESPGDFAGSSGALPDCLALWIPDAGAGVDEGRWLATRFPARSWLAVELHAGPDDATRLAMLLELATASGLPAVAAGDVHMHRRSRRPLQDTLTAIRLKSTLFAAGHALFANGERHLRSRLRLARLYPPELLTETLSIAARCNFSLAELRYEYPDEVVPAGQTAPGFLRAEVEKGLRRRYPDGEAAAVRERVEHELALINELAYEPYFLTVYDLVNFARSRNILCQGRGSAANSAVCYCLGITEVDPARSRLLFERFISRERGEPPDIDVDFEHQRREEVIQYLYQRYGRERAALTAAVITYRTRGALRDVGRALGFGSAQIDALTASLAWWDKREQLPERLRAVGLDPQAPRVAKWLALSAALRGFPRHLSQHVGGFVISRGPLARLVPIENAAMPERTVIQWDKDDLDALGLLKVDVLALGMLSAIHRALDLVGIALPDVPPEDPAVYDMLCAADTIGVFQIESRAQMAMLPRLRPRSFYDLVIEVALVRPGPIQGDMVHPYLRRRHGQEAIEPMRPEIAAVLGRTCGVPIFQEQVMQLAVVAGGFTPGEADQLRRAMAAWRRKGGLEPFEEKLISGMRQRGHDEAFAQRVFAQIRGFGEYGFPESHAASFALLVYVSAWLKRHHPAAFLCALLNSQPMGFYSPSQLLQDARRHGVEVRAVSVNDSAWEAQLESSGCEPETVAGAPAVRLGLGSISGLPQAAATRLLSARQQQPLHSVADLATRAQLTDKDLALLAAAGALAKLAGHRRQAAWFAAGANQANAQFDLLSSVPPVEAAAELAAPSEAEELIADYAATGFSLGRHPLALLRSRLSAQRFISASELQNAAHRQLARAAGIVTCRQRPGTASGIVFVTLEDETGLANIVVHSRLVEQQRHELLGARLLGVLGQVQREGQVVHLVAKRLVDLSSLLGRLPTASRNFH</sequence>
<evidence type="ECO:0000259" key="10">
    <source>
        <dbReference type="SMART" id="SM00481"/>
    </source>
</evidence>
<keyword evidence="7 9" id="KW-0234">DNA repair</keyword>